<feature type="transmembrane region" description="Helical" evidence="11">
    <location>
        <begin position="78"/>
        <end position="103"/>
    </location>
</feature>
<dbReference type="AlphaFoldDB" id="A0A0W4ZCF9"/>
<dbReference type="InterPro" id="IPR039731">
    <property type="entry name" value="Rce1"/>
</dbReference>
<name>A0A0W4ZCF9_PNEC8</name>
<evidence type="ECO:0000259" key="12">
    <source>
        <dbReference type="Pfam" id="PF02517"/>
    </source>
</evidence>
<feature type="transmembrane region" description="Helical" evidence="11">
    <location>
        <begin position="197"/>
        <end position="219"/>
    </location>
</feature>
<proteinExistence type="inferred from homology"/>
<dbReference type="PANTHER" id="PTHR13046:SF0">
    <property type="entry name" value="CAAX PRENYL PROTEASE 2"/>
    <property type="match status" value="1"/>
</dbReference>
<dbReference type="GO" id="GO:0004222">
    <property type="term" value="F:metalloendopeptidase activity"/>
    <property type="evidence" value="ECO:0007669"/>
    <property type="project" value="InterPro"/>
</dbReference>
<dbReference type="Pfam" id="PF02517">
    <property type="entry name" value="Rce1-like"/>
    <property type="match status" value="1"/>
</dbReference>
<comment type="caution">
    <text evidence="13">The sequence shown here is derived from an EMBL/GenBank/DDBJ whole genome shotgun (WGS) entry which is preliminary data.</text>
</comment>
<evidence type="ECO:0000313" key="14">
    <source>
        <dbReference type="Proteomes" id="UP000054454"/>
    </source>
</evidence>
<feature type="transmembrane region" description="Helical" evidence="11">
    <location>
        <begin position="50"/>
        <end position="66"/>
    </location>
</feature>
<feature type="transmembrane region" description="Helical" evidence="11">
    <location>
        <begin position="6"/>
        <end position="29"/>
    </location>
</feature>
<dbReference type="GeneID" id="28937713"/>
<evidence type="ECO:0000256" key="1">
    <source>
        <dbReference type="ARBA" id="ARBA00004477"/>
    </source>
</evidence>
<keyword evidence="3" id="KW-0645">Protease</keyword>
<dbReference type="InterPro" id="IPR003675">
    <property type="entry name" value="Rce1/LyrA-like_dom"/>
</dbReference>
<dbReference type="GO" id="GO:0005789">
    <property type="term" value="C:endoplasmic reticulum membrane"/>
    <property type="evidence" value="ECO:0007669"/>
    <property type="project" value="UniProtKB-SubCell"/>
</dbReference>
<comment type="subcellular location">
    <subcellularLocation>
        <location evidence="1">Endoplasmic reticulum membrane</location>
        <topology evidence="1">Multi-pass membrane protein</topology>
    </subcellularLocation>
</comment>
<evidence type="ECO:0000256" key="9">
    <source>
        <dbReference type="ARBA" id="ARBA00047280"/>
    </source>
</evidence>
<feature type="transmembrane region" description="Helical" evidence="11">
    <location>
        <begin position="165"/>
        <end position="185"/>
    </location>
</feature>
<dbReference type="PANTHER" id="PTHR13046">
    <property type="entry name" value="PROTEASE U48 CAAX PRENYL PROTEASE RCE1"/>
    <property type="match status" value="1"/>
</dbReference>
<evidence type="ECO:0000256" key="5">
    <source>
        <dbReference type="ARBA" id="ARBA00022801"/>
    </source>
</evidence>
<evidence type="ECO:0000256" key="2">
    <source>
        <dbReference type="ARBA" id="ARBA00006897"/>
    </source>
</evidence>
<comment type="catalytic activity">
    <reaction evidence="9">
        <text>Hydrolyzes the peptide bond -P2-(S-farnesyl or geranylgeranyl)C-P1'-P2'-P3'-COOH where P1' and P2' are amino acids with aliphatic sidechains and P3' is any C-terminal residue.</text>
        <dbReference type="EC" id="3.4.26.1"/>
    </reaction>
</comment>
<sequence length="288" mass="33175">MDGLTLIQLLRSVAPVVYAVLYVLVLYIPSINVNLALRDTPAIIRYRIKVILYFCVFCGLSTAWLTKPSNKEYFPHAFFILGIWPCNIWDVVRPVILVFSLFLGPFVKKTILLSDPSITRRSATSSSIDRSVKYYINWRNYVVGPFSEEFIFRSCMISLLHQKSVLKIILITSILFGLAHMHHLYEYYRSFPSNIKAGIFAYLFQFFYTMVFGSFVSYLYISTQNLWSIVLVHSFCNWMGFPQLYGLVGSSKLKTSIYYTTLCLGIAGFIVFFKQFTQPSSSSKVFYG</sequence>
<dbReference type="EMBL" id="LFVZ01000014">
    <property type="protein sequence ID" value="KTW26095.1"/>
    <property type="molecule type" value="Genomic_DNA"/>
</dbReference>
<accession>A0A0W4ZCF9</accession>
<evidence type="ECO:0000256" key="6">
    <source>
        <dbReference type="ARBA" id="ARBA00022824"/>
    </source>
</evidence>
<gene>
    <name evidence="13" type="ORF">T552_02990</name>
</gene>
<dbReference type="GO" id="GO:0071586">
    <property type="term" value="P:CAAX-box protein processing"/>
    <property type="evidence" value="ECO:0007669"/>
    <property type="project" value="InterPro"/>
</dbReference>
<dbReference type="VEuPathDB" id="FungiDB:T552_02990"/>
<evidence type="ECO:0000256" key="4">
    <source>
        <dbReference type="ARBA" id="ARBA00022692"/>
    </source>
</evidence>
<evidence type="ECO:0000256" key="8">
    <source>
        <dbReference type="ARBA" id="ARBA00023136"/>
    </source>
</evidence>
<organism evidence="13 14">
    <name type="scientific">Pneumocystis carinii (strain B80)</name>
    <name type="common">Rat pneumocystis pneumonia agent</name>
    <name type="synonym">Pneumocystis carinii f. sp. carinii</name>
    <dbReference type="NCBI Taxonomy" id="1408658"/>
    <lineage>
        <taxon>Eukaryota</taxon>
        <taxon>Fungi</taxon>
        <taxon>Dikarya</taxon>
        <taxon>Ascomycota</taxon>
        <taxon>Taphrinomycotina</taxon>
        <taxon>Pneumocystomycetes</taxon>
        <taxon>Pneumocystaceae</taxon>
        <taxon>Pneumocystis</taxon>
    </lineage>
</organism>
<feature type="transmembrane region" description="Helical" evidence="11">
    <location>
        <begin position="257"/>
        <end position="273"/>
    </location>
</feature>
<evidence type="ECO:0000256" key="11">
    <source>
        <dbReference type="SAM" id="Phobius"/>
    </source>
</evidence>
<comment type="similarity">
    <text evidence="2">Belongs to the peptidase U48 family.</text>
</comment>
<keyword evidence="7 11" id="KW-1133">Transmembrane helix</keyword>
<keyword evidence="4 11" id="KW-0812">Transmembrane</keyword>
<keyword evidence="6" id="KW-0256">Endoplasmic reticulum</keyword>
<dbReference type="OrthoDB" id="271604at2759"/>
<dbReference type="Proteomes" id="UP000054454">
    <property type="component" value="Unassembled WGS sequence"/>
</dbReference>
<keyword evidence="8 11" id="KW-0472">Membrane</keyword>
<feature type="transmembrane region" description="Helical" evidence="11">
    <location>
        <begin position="226"/>
        <end position="245"/>
    </location>
</feature>
<evidence type="ECO:0000313" key="13">
    <source>
        <dbReference type="EMBL" id="KTW26095.1"/>
    </source>
</evidence>
<evidence type="ECO:0000256" key="7">
    <source>
        <dbReference type="ARBA" id="ARBA00022989"/>
    </source>
</evidence>
<keyword evidence="5" id="KW-0378">Hydrolase</keyword>
<evidence type="ECO:0000256" key="3">
    <source>
        <dbReference type="ARBA" id="ARBA00022670"/>
    </source>
</evidence>
<dbReference type="EC" id="3.4.26.1" evidence="10"/>
<feature type="domain" description="CAAX prenyl protease 2/Lysostaphin resistance protein A-like" evidence="12">
    <location>
        <begin position="139"/>
        <end position="239"/>
    </location>
</feature>
<evidence type="ECO:0000256" key="10">
    <source>
        <dbReference type="ARBA" id="ARBA00049729"/>
    </source>
</evidence>
<protein>
    <recommendedName>
        <fullName evidence="10">intramembrane prenyl-peptidase Rce1</fullName>
        <ecNumber evidence="10">3.4.26.1</ecNumber>
    </recommendedName>
</protein>
<reference evidence="14" key="1">
    <citation type="journal article" date="2016" name="Nat. Commun.">
        <title>Genome analysis of three Pneumocystis species reveals adaptation mechanisms to life exclusively in mammalian hosts.</title>
        <authorList>
            <person name="Ma L."/>
            <person name="Chen Z."/>
            <person name="Huang D.W."/>
            <person name="Kutty G."/>
            <person name="Ishihara M."/>
            <person name="Wang H."/>
            <person name="Abouelleil A."/>
            <person name="Bishop L."/>
            <person name="Davey E."/>
            <person name="Deng R."/>
            <person name="Deng X."/>
            <person name="Fan L."/>
            <person name="Fantoni G."/>
            <person name="Fitzgerald M."/>
            <person name="Gogineni E."/>
            <person name="Goldberg J.M."/>
            <person name="Handley G."/>
            <person name="Hu X."/>
            <person name="Huber C."/>
            <person name="Jiao X."/>
            <person name="Jones K."/>
            <person name="Levin J.Z."/>
            <person name="Liu Y."/>
            <person name="Macdonald P."/>
            <person name="Melnikov A."/>
            <person name="Raley C."/>
            <person name="Sassi M."/>
            <person name="Sherman B.T."/>
            <person name="Song X."/>
            <person name="Sykes S."/>
            <person name="Tran B."/>
            <person name="Walsh L."/>
            <person name="Xia Y."/>
            <person name="Yang J."/>
            <person name="Young S."/>
            <person name="Zeng Q."/>
            <person name="Zheng X."/>
            <person name="Stephens R."/>
            <person name="Nusbaum C."/>
            <person name="Birren B.W."/>
            <person name="Azadi P."/>
            <person name="Lempicki R.A."/>
            <person name="Cuomo C.A."/>
            <person name="Kovacs J.A."/>
        </authorList>
    </citation>
    <scope>NUCLEOTIDE SEQUENCE [LARGE SCALE GENOMIC DNA]</scope>
    <source>
        <strain evidence="14">B80</strain>
    </source>
</reference>
<dbReference type="RefSeq" id="XP_018224639.1">
    <property type="nucleotide sequence ID" value="XM_018371510.1"/>
</dbReference>
<keyword evidence="14" id="KW-1185">Reference proteome</keyword>